<keyword evidence="7" id="KW-1185">Reference proteome</keyword>
<dbReference type="SUPFAM" id="SSF52467">
    <property type="entry name" value="DHS-like NAD/FAD-binding domain"/>
    <property type="match status" value="1"/>
</dbReference>
<dbReference type="InterPro" id="IPR050134">
    <property type="entry name" value="NAD-dep_sirtuin_deacylases"/>
</dbReference>
<proteinExistence type="predicted"/>
<reference evidence="6" key="1">
    <citation type="submission" date="2019-08" db="EMBL/GenBank/DDBJ databases">
        <title>Genomic characterization of a novel candidate phylum (ARYD3) from a high temperature, high salinity tertiary oil reservoir in north central Oklahoma, USA.</title>
        <authorList>
            <person name="Youssef N.H."/>
            <person name="Yadav A."/>
            <person name="Elshahed M.S."/>
        </authorList>
    </citation>
    <scope>NUCLEOTIDE SEQUENCE [LARGE SCALE GENOMIC DNA]</scope>
    <source>
        <strain evidence="6">ARYD3</strain>
    </source>
</reference>
<evidence type="ECO:0000256" key="3">
    <source>
        <dbReference type="ARBA" id="ARBA00023027"/>
    </source>
</evidence>
<dbReference type="PANTHER" id="PTHR11085">
    <property type="entry name" value="NAD-DEPENDENT PROTEIN DEACYLASE SIRTUIN-5, MITOCHONDRIAL-RELATED"/>
    <property type="match status" value="1"/>
</dbReference>
<dbReference type="GO" id="GO:0046872">
    <property type="term" value="F:metal ion binding"/>
    <property type="evidence" value="ECO:0007669"/>
    <property type="project" value="UniProtKB-KW"/>
</dbReference>
<sequence>MDDKIKKLEDLLKNSTYTVALTGAGVSTDAGIPDFRGKNGIYKSKKYDPQKTFDYNYFKKDPSHFFKFSKELLTQIDELEPTKTHYFLAKLEEKNILKTLITQNIDNLHIKAGSKNIIHIHGTYNKGHCLKCNREYNFQWMKINLIEKEKLICECGGIVKPDVVFFGEPVKDIEKAFNEVKKADVLLILGSSLTVQPAAMFPLFSSATKIIINKGNIGIPEEEIDLFIKSDLNEAVSKINI</sequence>
<evidence type="ECO:0000256" key="4">
    <source>
        <dbReference type="PROSITE-ProRule" id="PRU00236"/>
    </source>
</evidence>
<keyword evidence="4" id="KW-0862">Zinc</keyword>
<gene>
    <name evidence="6" type="ORF">FXF47_04635</name>
</gene>
<dbReference type="InterPro" id="IPR003000">
    <property type="entry name" value="Sirtuin"/>
</dbReference>
<feature type="binding site" evidence="4">
    <location>
        <position position="132"/>
    </location>
    <ligand>
        <name>Zn(2+)</name>
        <dbReference type="ChEBI" id="CHEBI:29105"/>
    </ligand>
</feature>
<keyword evidence="4" id="KW-0479">Metal-binding</keyword>
<dbReference type="Proteomes" id="UP000324143">
    <property type="component" value="Unassembled WGS sequence"/>
</dbReference>
<evidence type="ECO:0000256" key="1">
    <source>
        <dbReference type="ARBA" id="ARBA00012928"/>
    </source>
</evidence>
<dbReference type="Gene3D" id="3.40.50.1220">
    <property type="entry name" value="TPP-binding domain"/>
    <property type="match status" value="1"/>
</dbReference>
<feature type="binding site" evidence="4">
    <location>
        <position position="155"/>
    </location>
    <ligand>
        <name>Zn(2+)</name>
        <dbReference type="ChEBI" id="CHEBI:29105"/>
    </ligand>
</feature>
<comment type="caution">
    <text evidence="6">The sequence shown here is derived from an EMBL/GenBank/DDBJ whole genome shotgun (WGS) entry which is preliminary data.</text>
</comment>
<dbReference type="PANTHER" id="PTHR11085:SF10">
    <property type="entry name" value="NAD-DEPENDENT PROTEIN DEACYLASE SIRTUIN-5, MITOCHONDRIAL-RELATED"/>
    <property type="match status" value="1"/>
</dbReference>
<dbReference type="EMBL" id="VSIX01000040">
    <property type="protein sequence ID" value="TYB31299.1"/>
    <property type="molecule type" value="Genomic_DNA"/>
</dbReference>
<feature type="domain" description="Deacetylase sirtuin-type" evidence="5">
    <location>
        <begin position="1"/>
        <end position="241"/>
    </location>
</feature>
<dbReference type="InterPro" id="IPR029035">
    <property type="entry name" value="DHS-like_NAD/FAD-binding_dom"/>
</dbReference>
<dbReference type="CDD" id="cd01407">
    <property type="entry name" value="SIR2-fam"/>
    <property type="match status" value="1"/>
</dbReference>
<keyword evidence="2" id="KW-0808">Transferase</keyword>
<name>A0A5D0ML73_9BACT</name>
<dbReference type="InterPro" id="IPR026591">
    <property type="entry name" value="Sirtuin_cat_small_dom_sf"/>
</dbReference>
<evidence type="ECO:0000259" key="5">
    <source>
        <dbReference type="PROSITE" id="PS50305"/>
    </source>
</evidence>
<dbReference type="InterPro" id="IPR026590">
    <property type="entry name" value="Ssirtuin_cat_dom"/>
</dbReference>
<dbReference type="GO" id="GO:0017136">
    <property type="term" value="F:histone deacetylase activity, NAD-dependent"/>
    <property type="evidence" value="ECO:0007669"/>
    <property type="project" value="TreeGrafter"/>
</dbReference>
<organism evidence="6 7">
    <name type="scientific">Candidatus Mcinerneyibacterium aminivorans</name>
    <dbReference type="NCBI Taxonomy" id="2703815"/>
    <lineage>
        <taxon>Bacteria</taxon>
        <taxon>Candidatus Macinerneyibacteriota</taxon>
        <taxon>Candidatus Mcinerneyibacteria</taxon>
        <taxon>Candidatus Mcinerneyibacteriales</taxon>
        <taxon>Candidatus Mcinerneyibacteriaceae</taxon>
        <taxon>Candidatus Mcinerneyibacterium</taxon>
    </lineage>
</organism>
<feature type="binding site" evidence="4">
    <location>
        <position position="153"/>
    </location>
    <ligand>
        <name>Zn(2+)</name>
        <dbReference type="ChEBI" id="CHEBI:29105"/>
    </ligand>
</feature>
<feature type="active site" description="Proton acceptor" evidence="4">
    <location>
        <position position="121"/>
    </location>
</feature>
<evidence type="ECO:0000313" key="7">
    <source>
        <dbReference type="Proteomes" id="UP000324143"/>
    </source>
</evidence>
<accession>A0A5D0ML73</accession>
<dbReference type="PROSITE" id="PS50305">
    <property type="entry name" value="SIRTUIN"/>
    <property type="match status" value="1"/>
</dbReference>
<dbReference type="Gene3D" id="3.30.1600.10">
    <property type="entry name" value="SIR2/SIRT2 'Small Domain"/>
    <property type="match status" value="1"/>
</dbReference>
<protein>
    <recommendedName>
        <fullName evidence="1">protein acetyllysine N-acetyltransferase</fullName>
        <ecNumber evidence="1">2.3.1.286</ecNumber>
    </recommendedName>
</protein>
<feature type="binding site" evidence="4">
    <location>
        <position position="129"/>
    </location>
    <ligand>
        <name>Zn(2+)</name>
        <dbReference type="ChEBI" id="CHEBI:29105"/>
    </ligand>
</feature>
<dbReference type="GO" id="GO:0070403">
    <property type="term" value="F:NAD+ binding"/>
    <property type="evidence" value="ECO:0007669"/>
    <property type="project" value="InterPro"/>
</dbReference>
<evidence type="ECO:0000313" key="6">
    <source>
        <dbReference type="EMBL" id="TYB31299.1"/>
    </source>
</evidence>
<dbReference type="AlphaFoldDB" id="A0A5D0ML73"/>
<dbReference type="Pfam" id="PF02146">
    <property type="entry name" value="SIR2"/>
    <property type="match status" value="1"/>
</dbReference>
<keyword evidence="3" id="KW-0520">NAD</keyword>
<dbReference type="EC" id="2.3.1.286" evidence="1"/>
<evidence type="ECO:0000256" key="2">
    <source>
        <dbReference type="ARBA" id="ARBA00022679"/>
    </source>
</evidence>